<accession>A0A6B0XZA6</accession>
<gene>
    <name evidence="6" type="ORF">F4Y60_03310</name>
</gene>
<dbReference type="InterPro" id="IPR039424">
    <property type="entry name" value="SBP_5"/>
</dbReference>
<evidence type="ECO:0000259" key="5">
    <source>
        <dbReference type="Pfam" id="PF00496"/>
    </source>
</evidence>
<dbReference type="GO" id="GO:1904680">
    <property type="term" value="F:peptide transmembrane transporter activity"/>
    <property type="evidence" value="ECO:0007669"/>
    <property type="project" value="TreeGrafter"/>
</dbReference>
<dbReference type="Pfam" id="PF00496">
    <property type="entry name" value="SBP_bac_5"/>
    <property type="match status" value="1"/>
</dbReference>
<feature type="non-terminal residue" evidence="6">
    <location>
        <position position="1"/>
    </location>
</feature>
<evidence type="ECO:0000256" key="2">
    <source>
        <dbReference type="ARBA" id="ARBA00005695"/>
    </source>
</evidence>
<evidence type="ECO:0000256" key="4">
    <source>
        <dbReference type="ARBA" id="ARBA00022729"/>
    </source>
</evidence>
<dbReference type="EMBL" id="VXRY01000129">
    <property type="protein sequence ID" value="MXY33117.1"/>
    <property type="molecule type" value="Genomic_DNA"/>
</dbReference>
<evidence type="ECO:0000256" key="3">
    <source>
        <dbReference type="ARBA" id="ARBA00022448"/>
    </source>
</evidence>
<feature type="domain" description="Solute-binding protein family 5" evidence="5">
    <location>
        <begin position="3"/>
        <end position="145"/>
    </location>
</feature>
<evidence type="ECO:0000256" key="1">
    <source>
        <dbReference type="ARBA" id="ARBA00004418"/>
    </source>
</evidence>
<dbReference type="GO" id="GO:0015833">
    <property type="term" value="P:peptide transport"/>
    <property type="evidence" value="ECO:0007669"/>
    <property type="project" value="TreeGrafter"/>
</dbReference>
<name>A0A6B0XZA6_9RHOB</name>
<keyword evidence="3" id="KW-0813">Transport</keyword>
<dbReference type="InterPro" id="IPR000914">
    <property type="entry name" value="SBP_5_dom"/>
</dbReference>
<dbReference type="SUPFAM" id="SSF53850">
    <property type="entry name" value="Periplasmic binding protein-like II"/>
    <property type="match status" value="1"/>
</dbReference>
<reference evidence="6" key="1">
    <citation type="submission" date="2019-09" db="EMBL/GenBank/DDBJ databases">
        <title>Characterisation of the sponge microbiome using genome-centric metagenomics.</title>
        <authorList>
            <person name="Engelberts J.P."/>
            <person name="Robbins S.J."/>
            <person name="De Goeij J.M."/>
            <person name="Aranda M."/>
            <person name="Bell S.C."/>
            <person name="Webster N.S."/>
        </authorList>
    </citation>
    <scope>NUCLEOTIDE SEQUENCE</scope>
    <source>
        <strain evidence="6">SB0664_bin_43</strain>
    </source>
</reference>
<evidence type="ECO:0000313" key="6">
    <source>
        <dbReference type="EMBL" id="MXY33117.1"/>
    </source>
</evidence>
<proteinExistence type="inferred from homology"/>
<organism evidence="6">
    <name type="scientific">Boseongicola sp. SB0664_bin_43</name>
    <dbReference type="NCBI Taxonomy" id="2604844"/>
    <lineage>
        <taxon>Bacteria</taxon>
        <taxon>Pseudomonadati</taxon>
        <taxon>Pseudomonadota</taxon>
        <taxon>Alphaproteobacteria</taxon>
        <taxon>Rhodobacterales</taxon>
        <taxon>Paracoccaceae</taxon>
        <taxon>Boseongicola</taxon>
    </lineage>
</organism>
<keyword evidence="4" id="KW-0732">Signal</keyword>
<comment type="caution">
    <text evidence="6">The sequence shown here is derived from an EMBL/GenBank/DDBJ whole genome shotgun (WGS) entry which is preliminary data.</text>
</comment>
<dbReference type="PANTHER" id="PTHR30290">
    <property type="entry name" value="PERIPLASMIC BINDING COMPONENT OF ABC TRANSPORTER"/>
    <property type="match status" value="1"/>
</dbReference>
<dbReference type="Gene3D" id="3.10.105.10">
    <property type="entry name" value="Dipeptide-binding Protein, Domain 3"/>
    <property type="match status" value="1"/>
</dbReference>
<sequence length="230" mass="26290">GWNNQKPPFNDARVRKALVHALDRKPLTGVITKIPKDPPIDMYGRGHPWHCPDTAWPEYNPEKAKALLADYGKPVKFTLNIVGLRDLIRVAETFQAYWKEVGVEVDVKPGPRGPQWARAVQSGKFDVWWNNFGANADPSLVAMNFHSKSRANIYKVNDPEVDKAVDAMKAARGKDARYKASCNLQKVLADQIRWLGWEQGDVTVAMWPYVKGLPRPINIWPKYYRVWLDK</sequence>
<comment type="similarity">
    <text evidence="2">Belongs to the bacterial solute-binding protein 5 family.</text>
</comment>
<dbReference type="AlphaFoldDB" id="A0A6B0XZA6"/>
<protein>
    <recommendedName>
        <fullName evidence="5">Solute-binding protein family 5 domain-containing protein</fullName>
    </recommendedName>
</protein>
<comment type="subcellular location">
    <subcellularLocation>
        <location evidence="1">Periplasm</location>
    </subcellularLocation>
</comment>
<dbReference type="PANTHER" id="PTHR30290:SF9">
    <property type="entry name" value="OLIGOPEPTIDE-BINDING PROTEIN APPA"/>
    <property type="match status" value="1"/>
</dbReference>